<evidence type="ECO:0000313" key="1">
    <source>
        <dbReference type="EMBL" id="KRG20095.1"/>
    </source>
</evidence>
<dbReference type="EMBL" id="LKHV02000001">
    <property type="protein sequence ID" value="MCS5708327.1"/>
    <property type="molecule type" value="Genomic_DNA"/>
</dbReference>
<comment type="caution">
    <text evidence="1">The sequence shown here is derived from an EMBL/GenBank/DDBJ whole genome shotgun (WGS) entry which is preliminary data.</text>
</comment>
<dbReference type="InterPro" id="IPR022250">
    <property type="entry name" value="T4bSS_IcmS"/>
</dbReference>
<reference evidence="2" key="2">
    <citation type="journal article" date="2016" name="Genome Announc.">
        <title>Draft Genome Sequences of Two Novel Amoeba-Resistant Intranuclear Bacteria, 'Candidatus Berkiella cookevillensis' and 'Candidatus Berkiella aquae'.</title>
        <authorList>
            <person name="Mehari Y.T."/>
            <person name="Arivett B.A."/>
            <person name="Farone A.L."/>
            <person name="Gunderson J.H."/>
            <person name="Farone M.B."/>
        </authorList>
    </citation>
    <scope>NUCLEOTIDE SEQUENCE</scope>
    <source>
        <strain evidence="2">CC99</strain>
    </source>
</reference>
<evidence type="ECO:0000313" key="2">
    <source>
        <dbReference type="EMBL" id="MCS5708327.1"/>
    </source>
</evidence>
<organism evidence="1">
    <name type="scientific">Candidatus Berkiella cookevillensis</name>
    <dbReference type="NCBI Taxonomy" id="437022"/>
    <lineage>
        <taxon>Bacteria</taxon>
        <taxon>Pseudomonadati</taxon>
        <taxon>Pseudomonadota</taxon>
        <taxon>Gammaproteobacteria</taxon>
        <taxon>Candidatus Berkiellales</taxon>
        <taxon>Candidatus Berkiellaceae</taxon>
        <taxon>Candidatus Berkiella</taxon>
    </lineage>
</organism>
<keyword evidence="3" id="KW-1185">Reference proteome</keyword>
<dbReference type="AlphaFoldDB" id="A0A0Q9YHN9"/>
<reference evidence="2" key="3">
    <citation type="submission" date="2021-06" db="EMBL/GenBank/DDBJ databases">
        <title>Genomic Description and Analysis of Intracellular Bacteria, Candidatus Berkiella cookevillensis and Candidatus Berkiella aquae.</title>
        <authorList>
            <person name="Kidane D.T."/>
            <person name="Mehari Y.T."/>
            <person name="Rice F.C."/>
            <person name="Arivett B.A."/>
            <person name="Farone A.L."/>
            <person name="Berk S.G."/>
            <person name="Farone M.B."/>
        </authorList>
    </citation>
    <scope>NUCLEOTIDE SEQUENCE</scope>
    <source>
        <strain evidence="2">CC99</strain>
    </source>
</reference>
<dbReference type="OrthoDB" id="5640644at2"/>
<dbReference type="RefSeq" id="WP_057622945.1">
    <property type="nucleotide sequence ID" value="NZ_LKHV02000001.1"/>
</dbReference>
<dbReference type="EMBL" id="LKHV01000001">
    <property type="protein sequence ID" value="KRG20095.1"/>
    <property type="molecule type" value="Genomic_DNA"/>
</dbReference>
<dbReference type="STRING" id="437022.CC99x_00316"/>
<sequence length="114" mass="12681">MAQDFIKNFKSVAKLLKCNFTLRDQPISVDQVFADTGLLPSIMRRADQLSSFCLGYGLGVSFEETQGTMLGVKVKFDEVTPNSLRLLCATDVLIELIQSAPSRDITPLDDLMYD</sequence>
<proteinExistence type="predicted"/>
<protein>
    <submittedName>
        <fullName evidence="2">Type IV secretion protein IcmS</fullName>
    </submittedName>
</protein>
<accession>A0A0Q9YHN9</accession>
<reference evidence="1" key="1">
    <citation type="submission" date="2015-09" db="EMBL/GenBank/DDBJ databases">
        <title>Draft Genome Sequences of Two Novel Amoeba-resistant Intranuclear Bacteria, Candidatus Berkiella cookevillensis and Candidatus Berkiella aquae.</title>
        <authorList>
            <person name="Mehari Y.T."/>
            <person name="Arivett B.A."/>
            <person name="Farone A.L."/>
            <person name="Gunderson J.H."/>
            <person name="Farone M.B."/>
        </authorList>
    </citation>
    <scope>NUCLEOTIDE SEQUENCE [LARGE SCALE GENOMIC DNA]</scope>
    <source>
        <strain evidence="1">CC99</strain>
    </source>
</reference>
<dbReference type="Proteomes" id="UP000051494">
    <property type="component" value="Unassembled WGS sequence"/>
</dbReference>
<gene>
    <name evidence="1" type="ORF">CC99x_00316</name>
    <name evidence="2" type="ORF">CC99x_005350</name>
</gene>
<dbReference type="Pfam" id="PF12608">
    <property type="entry name" value="T4bSS_IcmS"/>
    <property type="match status" value="1"/>
</dbReference>
<name>A0A0Q9YHN9_9GAMM</name>
<evidence type="ECO:0000313" key="3">
    <source>
        <dbReference type="Proteomes" id="UP000051494"/>
    </source>
</evidence>